<keyword evidence="8" id="KW-1185">Reference proteome</keyword>
<sequence>MKIVRLTFSGVRSYPGTCEIDFTGKTLVGILGDTGAGKTSILEAIAVALYGRCSFTDQTAQLRSDDCQAMSVDLVFRVDGREWRAHRVFHATRGTQARLTDPDGKHTDGARAVDAAVRELLGIDYITFKSSVLVPQGRFGDLLNARDAERARILKSLFGVDELQRVRQLADGAVSRIKDLISQARQEDARLLADPGAQAQADRQRHERAFLGASDLDDRLAELRRLQTEAAQTSQHARLSVKAAAELAERCVADYGRITASVRQAQEELQQLQEANAAAETAVQNGLTAVTAEQERAVAAGLAPDVLAAAAQVLGDMPGRLSTLAQGQAEHAQFLDELASEEEALARRADELKNAETHVAELGAQAQDTDEDATAANEVLQALTTAVRHAGEAAGVLALQRANRATSSKRLSTLLQDPPGSDPDKARAAVVAAQDVLDGIRRQEAAHTAGDGLVPGDGCSVCARPLPDDYQPPQPQDDKALAQAAAAVESTSAALSSAEQEHARHTHEVEGLQRTLQEHEQQVKEAAAQLEASLPAVREQAMELASRTDHPQPAAFAKELETAVATSLARLTDGAQPTAVERETLTGVLLQVARGRVVQLQEAADAGRSALAQAEAQLGADRTVLEKATQDSGKAREQAGKRSEHLKNEQRSLLASLSAMPEPVRTALPPPPQLPTADHLAAAAEAVRHEQSRQQELAGQQAQLQTRAQELLVEQSELAGRQQREVTDPLHQLEVRLQRWADSASSAAALVEESARPALPPPGVASNPAATEEYAAALKTAGTLLLTALDGHDTAARAAMAELTTRLSAHAQEVAVAYPSTTMLQMSGETDPLDPTLLDGLSSHAGTLRNEAERALSNAEKAESQIPHKEQLADALAAGERQLAAWQAVSTHMTDGKFLGHLTDLRTRALLAHGSELLQQLSGGRLGFADDFDIVSLTSHTRRSSRTLSGGETFQASLALSLALMEMHGRSGTRMESLFLDEGFGTLDSASLDSALQVLRTHVGTDTLLAVISHLRPVAETVHDVLWVEKDHRGSQARWLSAPERDSLVRDDLHNLAELA</sequence>
<evidence type="ECO:0000313" key="8">
    <source>
        <dbReference type="Proteomes" id="UP000579531"/>
    </source>
</evidence>
<comment type="caution">
    <text evidence="7">The sequence shown here is derived from an EMBL/GenBank/DDBJ whole genome shotgun (WGS) entry which is preliminary data.</text>
</comment>
<evidence type="ECO:0000259" key="6">
    <source>
        <dbReference type="Pfam" id="PF13476"/>
    </source>
</evidence>
<feature type="domain" description="Rad50/SbcC-type AAA" evidence="6">
    <location>
        <begin position="5"/>
        <end position="223"/>
    </location>
</feature>
<keyword evidence="7" id="KW-0540">Nuclease</keyword>
<feature type="coiled-coil region" evidence="4">
    <location>
        <begin position="335"/>
        <end position="372"/>
    </location>
</feature>
<dbReference type="InterPro" id="IPR038729">
    <property type="entry name" value="Rad50/SbcC_AAA"/>
</dbReference>
<feature type="coiled-coil region" evidence="4">
    <location>
        <begin position="481"/>
        <end position="529"/>
    </location>
</feature>
<dbReference type="Pfam" id="PF13558">
    <property type="entry name" value="SbcC_Walker_B"/>
    <property type="match status" value="1"/>
</dbReference>
<protein>
    <recommendedName>
        <fullName evidence="3">Nuclease SbcCD subunit C</fullName>
    </recommendedName>
</protein>
<evidence type="ECO:0000256" key="4">
    <source>
        <dbReference type="SAM" id="Coils"/>
    </source>
</evidence>
<evidence type="ECO:0000256" key="1">
    <source>
        <dbReference type="ARBA" id="ARBA00006930"/>
    </source>
</evidence>
<dbReference type="Proteomes" id="UP000579531">
    <property type="component" value="Unassembled WGS sequence"/>
</dbReference>
<dbReference type="GO" id="GO:0006302">
    <property type="term" value="P:double-strand break repair"/>
    <property type="evidence" value="ECO:0007669"/>
    <property type="project" value="InterPro"/>
</dbReference>
<gene>
    <name evidence="7" type="ORF">HNR72_008048</name>
</gene>
<evidence type="ECO:0000256" key="2">
    <source>
        <dbReference type="ARBA" id="ARBA00011322"/>
    </source>
</evidence>
<proteinExistence type="inferred from homology"/>
<reference evidence="7 8" key="1">
    <citation type="submission" date="2020-08" db="EMBL/GenBank/DDBJ databases">
        <title>Sequencing the genomes of 1000 actinobacteria strains.</title>
        <authorList>
            <person name="Klenk H.-P."/>
        </authorList>
    </citation>
    <scope>NUCLEOTIDE SEQUENCE [LARGE SCALE GENOMIC DNA]</scope>
    <source>
        <strain evidence="7 8">DSM 40129</strain>
    </source>
</reference>
<dbReference type="PANTHER" id="PTHR32114">
    <property type="entry name" value="ABC TRANSPORTER ABCH.3"/>
    <property type="match status" value="1"/>
</dbReference>
<keyword evidence="4" id="KW-0175">Coiled coil</keyword>
<feature type="coiled-coil region" evidence="4">
    <location>
        <begin position="255"/>
        <end position="285"/>
    </location>
</feature>
<evidence type="ECO:0000313" key="7">
    <source>
        <dbReference type="EMBL" id="MBB5816926.1"/>
    </source>
</evidence>
<evidence type="ECO:0000256" key="3">
    <source>
        <dbReference type="ARBA" id="ARBA00013368"/>
    </source>
</evidence>
<evidence type="ECO:0000256" key="5">
    <source>
        <dbReference type="SAM" id="MobiDB-lite"/>
    </source>
</evidence>
<organism evidence="7 8">
    <name type="scientific">Streptomyces collinus</name>
    <dbReference type="NCBI Taxonomy" id="42684"/>
    <lineage>
        <taxon>Bacteria</taxon>
        <taxon>Bacillati</taxon>
        <taxon>Actinomycetota</taxon>
        <taxon>Actinomycetes</taxon>
        <taxon>Kitasatosporales</taxon>
        <taxon>Streptomycetaceae</taxon>
        <taxon>Streptomyces</taxon>
    </lineage>
</organism>
<feature type="region of interest" description="Disordered" evidence="5">
    <location>
        <begin position="626"/>
        <end position="649"/>
    </location>
</feature>
<dbReference type="GO" id="GO:0004527">
    <property type="term" value="F:exonuclease activity"/>
    <property type="evidence" value="ECO:0007669"/>
    <property type="project" value="UniProtKB-KW"/>
</dbReference>
<dbReference type="EMBL" id="JACHLX010000002">
    <property type="protein sequence ID" value="MBB5816926.1"/>
    <property type="molecule type" value="Genomic_DNA"/>
</dbReference>
<dbReference type="GO" id="GO:0016887">
    <property type="term" value="F:ATP hydrolysis activity"/>
    <property type="evidence" value="ECO:0007669"/>
    <property type="project" value="InterPro"/>
</dbReference>
<dbReference type="PANTHER" id="PTHR32114:SF2">
    <property type="entry name" value="ABC TRANSPORTER ABCH.3"/>
    <property type="match status" value="1"/>
</dbReference>
<dbReference type="Gene3D" id="3.40.50.300">
    <property type="entry name" value="P-loop containing nucleotide triphosphate hydrolases"/>
    <property type="match status" value="2"/>
</dbReference>
<comment type="similarity">
    <text evidence="1">Belongs to the SMC family. SbcC subfamily.</text>
</comment>
<name>A0AA89TLV2_STRCU</name>
<dbReference type="SUPFAM" id="SSF52540">
    <property type="entry name" value="P-loop containing nucleoside triphosphate hydrolases"/>
    <property type="match status" value="1"/>
</dbReference>
<dbReference type="InterPro" id="IPR027417">
    <property type="entry name" value="P-loop_NTPase"/>
</dbReference>
<dbReference type="Pfam" id="PF13476">
    <property type="entry name" value="AAA_23"/>
    <property type="match status" value="1"/>
</dbReference>
<dbReference type="GeneID" id="93835806"/>
<accession>A0AA89TLV2</accession>
<keyword evidence="7" id="KW-0269">Exonuclease</keyword>
<comment type="subunit">
    <text evidence="2">Heterodimer of SbcC and SbcD.</text>
</comment>
<dbReference type="AlphaFoldDB" id="A0AA89TLV2"/>
<dbReference type="RefSeq" id="WP_184854684.1">
    <property type="nucleotide sequence ID" value="NZ_BAABFE010000021.1"/>
</dbReference>
<keyword evidence="7" id="KW-0378">Hydrolase</keyword>